<keyword evidence="1" id="KW-0732">Signal</keyword>
<organism evidence="2 3">
    <name type="scientific">Blyttiomyces helicus</name>
    <dbReference type="NCBI Taxonomy" id="388810"/>
    <lineage>
        <taxon>Eukaryota</taxon>
        <taxon>Fungi</taxon>
        <taxon>Fungi incertae sedis</taxon>
        <taxon>Chytridiomycota</taxon>
        <taxon>Chytridiomycota incertae sedis</taxon>
        <taxon>Chytridiomycetes</taxon>
        <taxon>Chytridiomycetes incertae sedis</taxon>
        <taxon>Blyttiomyces</taxon>
    </lineage>
</organism>
<protein>
    <submittedName>
        <fullName evidence="2">Uncharacterized protein</fullName>
    </submittedName>
</protein>
<sequence length="247" mass="25328">MKSFEVALAAMFATAFVTAQIPDLPQLVSSGLPDTYPASYSQQPSTACLTAITTSLAAASTVCALADVPSYRKGSIPLADLDSHIHKLEVFQAAFCTTACGAALKAYTNAVIISCSRDPTMNHSSVASTCGIVQVNIVFEMIKRGSPGSDPISQLFCNPCGAQFAKACQSIANGTYHDTSINSKYQNAADQIGGYIAQCPGGPPTPATNGVLSATALSVPATSSASSYGVRSRLAFLAALAAIGAML</sequence>
<proteinExistence type="predicted"/>
<evidence type="ECO:0000313" key="2">
    <source>
        <dbReference type="EMBL" id="RKO85439.1"/>
    </source>
</evidence>
<feature type="chain" id="PRO_5020683466" evidence="1">
    <location>
        <begin position="20"/>
        <end position="247"/>
    </location>
</feature>
<dbReference type="AlphaFoldDB" id="A0A4P9W017"/>
<keyword evidence="3" id="KW-1185">Reference proteome</keyword>
<dbReference type="Proteomes" id="UP000269721">
    <property type="component" value="Unassembled WGS sequence"/>
</dbReference>
<accession>A0A4P9W017</accession>
<name>A0A4P9W017_9FUNG</name>
<evidence type="ECO:0000313" key="3">
    <source>
        <dbReference type="Proteomes" id="UP000269721"/>
    </source>
</evidence>
<feature type="signal peptide" evidence="1">
    <location>
        <begin position="1"/>
        <end position="19"/>
    </location>
</feature>
<evidence type="ECO:0000256" key="1">
    <source>
        <dbReference type="SAM" id="SignalP"/>
    </source>
</evidence>
<dbReference type="EMBL" id="KZ999076">
    <property type="protein sequence ID" value="RKO85439.1"/>
    <property type="molecule type" value="Genomic_DNA"/>
</dbReference>
<reference evidence="3" key="1">
    <citation type="journal article" date="2018" name="Nat. Microbiol.">
        <title>Leveraging single-cell genomics to expand the fungal tree of life.</title>
        <authorList>
            <person name="Ahrendt S.R."/>
            <person name="Quandt C.A."/>
            <person name="Ciobanu D."/>
            <person name="Clum A."/>
            <person name="Salamov A."/>
            <person name="Andreopoulos B."/>
            <person name="Cheng J.F."/>
            <person name="Woyke T."/>
            <person name="Pelin A."/>
            <person name="Henrissat B."/>
            <person name="Reynolds N.K."/>
            <person name="Benny G.L."/>
            <person name="Smith M.E."/>
            <person name="James T.Y."/>
            <person name="Grigoriev I.V."/>
        </authorList>
    </citation>
    <scope>NUCLEOTIDE SEQUENCE [LARGE SCALE GENOMIC DNA]</scope>
</reference>
<gene>
    <name evidence="2" type="ORF">BDK51DRAFT_31547</name>
</gene>